<feature type="domain" description="Bacterial sugar transferase" evidence="8">
    <location>
        <begin position="276"/>
        <end position="463"/>
    </location>
</feature>
<dbReference type="Proteomes" id="UP000095228">
    <property type="component" value="Chromosome"/>
</dbReference>
<feature type="transmembrane region" description="Helical" evidence="7">
    <location>
        <begin position="76"/>
        <end position="100"/>
    </location>
</feature>
<keyword evidence="4 7" id="KW-0812">Transmembrane</keyword>
<dbReference type="GO" id="GO:0016020">
    <property type="term" value="C:membrane"/>
    <property type="evidence" value="ECO:0007669"/>
    <property type="project" value="UniProtKB-SubCell"/>
</dbReference>
<evidence type="ECO:0000313" key="9">
    <source>
        <dbReference type="EMBL" id="AOS45885.1"/>
    </source>
</evidence>
<feature type="transmembrane region" description="Helical" evidence="7">
    <location>
        <begin position="281"/>
        <end position="302"/>
    </location>
</feature>
<accession>A0A1D8AYC7</accession>
<comment type="similarity">
    <text evidence="2">Belongs to the bacterial sugar transferase family.</text>
</comment>
<name>A0A1D8AYC7_9BACT</name>
<dbReference type="STRING" id="1838286.Verru16b_02976"/>
<keyword evidence="6 7" id="KW-0472">Membrane</keyword>
<dbReference type="InterPro" id="IPR003362">
    <property type="entry name" value="Bact_transf"/>
</dbReference>
<feature type="transmembrane region" description="Helical" evidence="7">
    <location>
        <begin position="47"/>
        <end position="64"/>
    </location>
</feature>
<keyword evidence="3 9" id="KW-0808">Transferase</keyword>
<comment type="subcellular location">
    <subcellularLocation>
        <location evidence="1">Membrane</location>
        <topology evidence="1">Multi-pass membrane protein</topology>
    </subcellularLocation>
</comment>
<dbReference type="Pfam" id="PF02397">
    <property type="entry name" value="Bac_transf"/>
    <property type="match status" value="1"/>
</dbReference>
<evidence type="ECO:0000256" key="4">
    <source>
        <dbReference type="ARBA" id="ARBA00022692"/>
    </source>
</evidence>
<dbReference type="NCBIfam" id="TIGR03025">
    <property type="entry name" value="EPS_sugtrans"/>
    <property type="match status" value="1"/>
</dbReference>
<evidence type="ECO:0000256" key="5">
    <source>
        <dbReference type="ARBA" id="ARBA00022989"/>
    </source>
</evidence>
<sequence>MFVQRLRGLINLHILATMGMALGLMAGYAALLPFLPYIDLTLTINLMPYYLCVALGMMFSGRFVQQLVGRFHRLTWADAAWLATRQIGVVVLVVFAFMFAFKDRSLSRLFMGTYLVVAWLALIFLNHTLPRMLSWLFFEHARRVPTLFVGRLGSLEHLKGWLATKEVLGLHPVGFLSLDGAPAVATMPPFLGELPDLGQRIEDTGAGQVVMLEIPRNQPEGRYVIEACQNKGARLLIYSNLAEQLRHPLVTVNEEGHQFYTLQEEPLEDPFNRILKRSFDIAIALPVVMFFLPPLIVLVWLMQRLQAPGPLFHVQERTGYGHQLFRMHKLRSMYAAKRDESAEAQQASKGDARIYPFGRFLRRTSLDEFPQFWDVLIGNMSAVGPRPHLPAHDELFAKQLSAYRTRFFVKPGITGLAQSKGFRGEITEPALLEKRIEHDLDYIANWSIWIDLVITVKTIQQILFPPKSAY</sequence>
<dbReference type="RefSeq" id="WP_069962989.1">
    <property type="nucleotide sequence ID" value="NZ_CP016094.1"/>
</dbReference>
<proteinExistence type="inferred from homology"/>
<evidence type="ECO:0000259" key="8">
    <source>
        <dbReference type="Pfam" id="PF02397"/>
    </source>
</evidence>
<evidence type="ECO:0000313" key="10">
    <source>
        <dbReference type="Proteomes" id="UP000095228"/>
    </source>
</evidence>
<dbReference type="KEGG" id="obg:Verru16b_02976"/>
<dbReference type="PANTHER" id="PTHR30576">
    <property type="entry name" value="COLANIC BIOSYNTHESIS UDP-GLUCOSE LIPID CARRIER TRANSFERASE"/>
    <property type="match status" value="1"/>
</dbReference>
<dbReference type="EMBL" id="CP016094">
    <property type="protein sequence ID" value="AOS45885.1"/>
    <property type="molecule type" value="Genomic_DNA"/>
</dbReference>
<evidence type="ECO:0000256" key="6">
    <source>
        <dbReference type="ARBA" id="ARBA00023136"/>
    </source>
</evidence>
<evidence type="ECO:0000256" key="2">
    <source>
        <dbReference type="ARBA" id="ARBA00006464"/>
    </source>
</evidence>
<gene>
    <name evidence="9" type="primary">wcaJ_2</name>
    <name evidence="9" type="ORF">Verru16b_02976</name>
</gene>
<dbReference type="PANTHER" id="PTHR30576:SF0">
    <property type="entry name" value="UNDECAPRENYL-PHOSPHATE N-ACETYLGALACTOSAMINYL 1-PHOSPHATE TRANSFERASE-RELATED"/>
    <property type="match status" value="1"/>
</dbReference>
<keyword evidence="10" id="KW-1185">Reference proteome</keyword>
<reference evidence="9 10" key="1">
    <citation type="submission" date="2016-06" db="EMBL/GenBank/DDBJ databases">
        <title>Three novel species with peptidoglycan cell walls form the new genus Lacunisphaera gen. nov. in the family Opitutaceae of the verrucomicrobial subdivision 4.</title>
        <authorList>
            <person name="Rast P."/>
            <person name="Gloeckner I."/>
            <person name="Jogler M."/>
            <person name="Boedeker C."/>
            <person name="Jeske O."/>
            <person name="Wiegand S."/>
            <person name="Reinhardt R."/>
            <person name="Schumann P."/>
            <person name="Rohde M."/>
            <person name="Spring S."/>
            <person name="Gloeckner F.O."/>
            <person name="Jogler C."/>
        </authorList>
    </citation>
    <scope>NUCLEOTIDE SEQUENCE [LARGE SCALE GENOMIC DNA]</scope>
    <source>
        <strain evidence="9 10">IG16b</strain>
    </source>
</reference>
<dbReference type="InterPro" id="IPR017475">
    <property type="entry name" value="EPS_sugar_tfrase"/>
</dbReference>
<dbReference type="OrthoDB" id="9808602at2"/>
<evidence type="ECO:0000256" key="3">
    <source>
        <dbReference type="ARBA" id="ARBA00022679"/>
    </source>
</evidence>
<evidence type="ECO:0000256" key="1">
    <source>
        <dbReference type="ARBA" id="ARBA00004141"/>
    </source>
</evidence>
<feature type="transmembrane region" description="Helical" evidence="7">
    <location>
        <begin position="12"/>
        <end position="35"/>
    </location>
</feature>
<evidence type="ECO:0000256" key="7">
    <source>
        <dbReference type="SAM" id="Phobius"/>
    </source>
</evidence>
<dbReference type="AlphaFoldDB" id="A0A1D8AYC7"/>
<organism evidence="9 10">
    <name type="scientific">Lacunisphaera limnophila</name>
    <dbReference type="NCBI Taxonomy" id="1838286"/>
    <lineage>
        <taxon>Bacteria</taxon>
        <taxon>Pseudomonadati</taxon>
        <taxon>Verrucomicrobiota</taxon>
        <taxon>Opitutia</taxon>
        <taxon>Opitutales</taxon>
        <taxon>Opitutaceae</taxon>
        <taxon>Lacunisphaera</taxon>
    </lineage>
</organism>
<keyword evidence="5 7" id="KW-1133">Transmembrane helix</keyword>
<dbReference type="GO" id="GO:0089702">
    <property type="term" value="F:undecaprenyl-phosphate glucose phosphotransferase activity"/>
    <property type="evidence" value="ECO:0007669"/>
    <property type="project" value="UniProtKB-EC"/>
</dbReference>
<protein>
    <submittedName>
        <fullName evidence="9">UDP-glucose:undecaprenyl-phosphate glucose-1-phosphate transferase</fullName>
        <ecNumber evidence="9">2.7.8.31</ecNumber>
    </submittedName>
</protein>
<dbReference type="EC" id="2.7.8.31" evidence="9"/>